<dbReference type="PROSITE" id="PS51257">
    <property type="entry name" value="PROKAR_LIPOPROTEIN"/>
    <property type="match status" value="1"/>
</dbReference>
<dbReference type="Proteomes" id="UP000199310">
    <property type="component" value="Unassembled WGS sequence"/>
</dbReference>
<dbReference type="RefSeq" id="WP_089894343.1">
    <property type="nucleotide sequence ID" value="NZ_FOJG01000001.1"/>
</dbReference>
<evidence type="ECO:0000313" key="2">
    <source>
        <dbReference type="Proteomes" id="UP000199310"/>
    </source>
</evidence>
<dbReference type="AlphaFoldDB" id="A0A1I0R3U5"/>
<dbReference type="STRING" id="29529.SAMN04488122_2165"/>
<evidence type="ECO:0000313" key="1">
    <source>
        <dbReference type="EMBL" id="SEW34937.1"/>
    </source>
</evidence>
<sequence length="263" mass="29558">MKKLIIFILGMSLFVMGCNKKELALPSPAVIKLTLQGYSLGDTLEALKGKEVIATLRANSSFSTIALITINDDQQKIDVRKKGATDILGSFEVGRTPFSQTKRIFFDGKTVQDKMEVTPVTNPANTGFRIKFQTDFPYFYGGAVDFIVWQQSVDMNTYEYTFTKMQEIKNVGSAFSGFIELPGLVSTDQIWNTYVFKVFKTGTTELPYTDEADVSGIQVPEYNFGIMDNMKAGESKLFLVRPYYTGNAVGESYEVEDISYFFR</sequence>
<gene>
    <name evidence="1" type="ORF">SAMN04488122_2165</name>
</gene>
<keyword evidence="2" id="KW-1185">Reference proteome</keyword>
<proteinExistence type="predicted"/>
<organism evidence="1 2">
    <name type="scientific">Chitinophaga arvensicola</name>
    <dbReference type="NCBI Taxonomy" id="29529"/>
    <lineage>
        <taxon>Bacteria</taxon>
        <taxon>Pseudomonadati</taxon>
        <taxon>Bacteroidota</taxon>
        <taxon>Chitinophagia</taxon>
        <taxon>Chitinophagales</taxon>
        <taxon>Chitinophagaceae</taxon>
        <taxon>Chitinophaga</taxon>
    </lineage>
</organism>
<protein>
    <submittedName>
        <fullName evidence="1">Uncharacterized protein</fullName>
    </submittedName>
</protein>
<dbReference type="OrthoDB" id="680758at2"/>
<name>A0A1I0R3U5_9BACT</name>
<accession>A0A1I0R3U5</accession>
<dbReference type="EMBL" id="FOJG01000001">
    <property type="protein sequence ID" value="SEW34937.1"/>
    <property type="molecule type" value="Genomic_DNA"/>
</dbReference>
<reference evidence="2" key="1">
    <citation type="submission" date="2016-10" db="EMBL/GenBank/DDBJ databases">
        <authorList>
            <person name="Varghese N."/>
            <person name="Submissions S."/>
        </authorList>
    </citation>
    <scope>NUCLEOTIDE SEQUENCE [LARGE SCALE GENOMIC DNA]</scope>
    <source>
        <strain evidence="2">DSM 3695</strain>
    </source>
</reference>